<name>A0ABM9B1A4_9BACT</name>
<feature type="signal peptide" evidence="1">
    <location>
        <begin position="1"/>
        <end position="22"/>
    </location>
</feature>
<reference evidence="2" key="1">
    <citation type="submission" date="2021-12" db="EMBL/GenBank/DDBJ databases">
        <authorList>
            <person name="Rodrigo-Torres L."/>
            <person name="Arahal R. D."/>
            <person name="Lucena T."/>
        </authorList>
    </citation>
    <scope>NUCLEOTIDE SEQUENCE</scope>
    <source>
        <strain evidence="2">CECT 8419</strain>
    </source>
</reference>
<organism evidence="2 3">
    <name type="scientific">Neolewinella maritima</name>
    <dbReference type="NCBI Taxonomy" id="1383882"/>
    <lineage>
        <taxon>Bacteria</taxon>
        <taxon>Pseudomonadati</taxon>
        <taxon>Bacteroidota</taxon>
        <taxon>Saprospiria</taxon>
        <taxon>Saprospirales</taxon>
        <taxon>Lewinellaceae</taxon>
        <taxon>Neolewinella</taxon>
    </lineage>
</organism>
<gene>
    <name evidence="2" type="ORF">LEM8419_01753</name>
</gene>
<dbReference type="Gene3D" id="2.60.40.10">
    <property type="entry name" value="Immunoglobulins"/>
    <property type="match status" value="1"/>
</dbReference>
<dbReference type="Proteomes" id="UP000837803">
    <property type="component" value="Unassembled WGS sequence"/>
</dbReference>
<evidence type="ECO:0000313" key="3">
    <source>
        <dbReference type="Proteomes" id="UP000837803"/>
    </source>
</evidence>
<comment type="caution">
    <text evidence="2">The sequence shown here is derived from an EMBL/GenBank/DDBJ whole genome shotgun (WGS) entry which is preliminary data.</text>
</comment>
<keyword evidence="3" id="KW-1185">Reference proteome</keyword>
<proteinExistence type="predicted"/>
<evidence type="ECO:0008006" key="4">
    <source>
        <dbReference type="Google" id="ProtNLM"/>
    </source>
</evidence>
<keyword evidence="1" id="KW-0732">Signal</keyword>
<dbReference type="EMBL" id="CAKLPZ010000002">
    <property type="protein sequence ID" value="CAH1000619.1"/>
    <property type="molecule type" value="Genomic_DNA"/>
</dbReference>
<accession>A0ABM9B1A4</accession>
<dbReference type="RefSeq" id="WP_238750656.1">
    <property type="nucleotide sequence ID" value="NZ_CAKLPZ010000002.1"/>
</dbReference>
<dbReference type="InterPro" id="IPR013783">
    <property type="entry name" value="Ig-like_fold"/>
</dbReference>
<feature type="chain" id="PRO_5046376265" description="T9SS type A sorting domain-containing protein" evidence="1">
    <location>
        <begin position="23"/>
        <end position="492"/>
    </location>
</feature>
<protein>
    <recommendedName>
        <fullName evidence="4">T9SS type A sorting domain-containing protein</fullName>
    </recommendedName>
</protein>
<evidence type="ECO:0000256" key="1">
    <source>
        <dbReference type="SAM" id="SignalP"/>
    </source>
</evidence>
<evidence type="ECO:0000313" key="2">
    <source>
        <dbReference type="EMBL" id="CAH1000619.1"/>
    </source>
</evidence>
<sequence>MTYLPAASSLTLLCLLPGLSTAQCIPGTVTNAHASAVYDAYLDPDGDGFITESGTPFTNGTTEAGSFELIDASVSGWVKLIDISEVSGDVTPVCGNADLITDDDGSDFAYYNIIDPTPGTPSSGDEFMLFRFRLSKAPNGSFGYNFLIDSDMTYGPGIDANSTCGNQGFEREVQFANAGGKKGVSVYDVDGSTTFTSTLCGQCVSNLDAQVACAASSGGCNTPTPSFITFPVSLVHLGIPSNTNTNTLYIASGTANSGNATSVLGGKNASDIGALDANSTGCTSCSSLSGCELFDCRTDCINAALLSTLPVTFAGFSVVATAGGHRLQWTTQRETDNAYFSVEQSTDGRQWHSVTRLPGAGTSTEPITYTYVHAGSAGKGSYYRIRQVDYDGTFSFSPVQYLSNGRTSAANRQLIVYPTLVQDGQLYLNLAQLKPVQPPTFIITDTNGKTQSHHQGGGSGILTMDVSGLPAGTYFIRPVKSAVVSAGRFIKQ</sequence>